<dbReference type="PANTHER" id="PTHR24198:SF194">
    <property type="entry name" value="INVERSIN-A"/>
    <property type="match status" value="1"/>
</dbReference>
<protein>
    <submittedName>
        <fullName evidence="4">Uncharacterized protein</fullName>
    </submittedName>
</protein>
<gene>
    <name evidence="4" type="ORF">AA0114_g1784</name>
</gene>
<dbReference type="InterPro" id="IPR036770">
    <property type="entry name" value="Ankyrin_rpt-contain_sf"/>
</dbReference>
<evidence type="ECO:0000256" key="2">
    <source>
        <dbReference type="ARBA" id="ARBA00023043"/>
    </source>
</evidence>
<keyword evidence="1" id="KW-0677">Repeat</keyword>
<dbReference type="InterPro" id="IPR002110">
    <property type="entry name" value="Ankyrin_rpt"/>
</dbReference>
<dbReference type="SMART" id="SM00248">
    <property type="entry name" value="ANK"/>
    <property type="match status" value="12"/>
</dbReference>
<name>A0A4V1WP95_9PLEO</name>
<feature type="repeat" description="ANK" evidence="3">
    <location>
        <begin position="718"/>
        <end position="747"/>
    </location>
</feature>
<evidence type="ECO:0000256" key="3">
    <source>
        <dbReference type="PROSITE-ProRule" id="PRU00023"/>
    </source>
</evidence>
<dbReference type="PROSITE" id="PS50297">
    <property type="entry name" value="ANK_REP_REGION"/>
    <property type="match status" value="2"/>
</dbReference>
<keyword evidence="2 3" id="KW-0040">ANK repeat</keyword>
<evidence type="ECO:0000313" key="5">
    <source>
        <dbReference type="Proteomes" id="UP000292402"/>
    </source>
</evidence>
<accession>A0A4V1WP95</accession>
<dbReference type="Gene3D" id="1.25.40.20">
    <property type="entry name" value="Ankyrin repeat-containing domain"/>
    <property type="match status" value="4"/>
</dbReference>
<dbReference type="Pfam" id="PF12796">
    <property type="entry name" value="Ank_2"/>
    <property type="match status" value="2"/>
</dbReference>
<organism evidence="4 5">
    <name type="scientific">Alternaria tenuissima</name>
    <dbReference type="NCBI Taxonomy" id="119927"/>
    <lineage>
        <taxon>Eukaryota</taxon>
        <taxon>Fungi</taxon>
        <taxon>Dikarya</taxon>
        <taxon>Ascomycota</taxon>
        <taxon>Pezizomycotina</taxon>
        <taxon>Dothideomycetes</taxon>
        <taxon>Pleosporomycetidae</taxon>
        <taxon>Pleosporales</taxon>
        <taxon>Pleosporineae</taxon>
        <taxon>Pleosporaceae</taxon>
        <taxon>Alternaria</taxon>
        <taxon>Alternaria sect. Alternaria</taxon>
        <taxon>Alternaria alternata complex</taxon>
    </lineage>
</organism>
<dbReference type="EMBL" id="PDXA01000004">
    <property type="protein sequence ID" value="RYN59166.1"/>
    <property type="molecule type" value="Genomic_DNA"/>
</dbReference>
<dbReference type="SUPFAM" id="SSF48403">
    <property type="entry name" value="Ankyrin repeat"/>
    <property type="match status" value="2"/>
</dbReference>
<feature type="repeat" description="ANK" evidence="3">
    <location>
        <begin position="561"/>
        <end position="593"/>
    </location>
</feature>
<dbReference type="Pfam" id="PF00023">
    <property type="entry name" value="Ank"/>
    <property type="match status" value="1"/>
</dbReference>
<feature type="repeat" description="ANK" evidence="3">
    <location>
        <begin position="687"/>
        <end position="714"/>
    </location>
</feature>
<evidence type="ECO:0000256" key="1">
    <source>
        <dbReference type="ARBA" id="ARBA00022737"/>
    </source>
</evidence>
<proteinExistence type="predicted"/>
<dbReference type="PANTHER" id="PTHR24198">
    <property type="entry name" value="ANKYRIN REPEAT AND PROTEIN KINASE DOMAIN-CONTAINING PROTEIN"/>
    <property type="match status" value="1"/>
</dbReference>
<reference evidence="5" key="1">
    <citation type="journal article" date="2019" name="bioRxiv">
        <title>Genomics, evolutionary history and diagnostics of the Alternaria alternata species group including apple and Asian pear pathotypes.</title>
        <authorList>
            <person name="Armitage A.D."/>
            <person name="Cockerton H.M."/>
            <person name="Sreenivasaprasad S."/>
            <person name="Woodhall J.W."/>
            <person name="Lane C.R."/>
            <person name="Harrison R.J."/>
            <person name="Clarkson J.P."/>
        </authorList>
    </citation>
    <scope>NUCLEOTIDE SEQUENCE [LARGE SCALE GENOMIC DNA]</scope>
    <source>
        <strain evidence="5">FERA 1082</strain>
    </source>
</reference>
<dbReference type="Proteomes" id="UP000292402">
    <property type="component" value="Unassembled WGS sequence"/>
</dbReference>
<comment type="caution">
    <text evidence="4">The sequence shown here is derived from an EMBL/GenBank/DDBJ whole genome shotgun (WGS) entry which is preliminary data.</text>
</comment>
<dbReference type="PROSITE" id="PS50088">
    <property type="entry name" value="ANK_REPEAT"/>
    <property type="match status" value="3"/>
</dbReference>
<sequence>MLIRSGAAVDNTGGYYGNALQAATYRGHIEVVKALLAAGASIGQKGLFSDALTAAVLAGSQTIVDLLLRSGYRSRDRDEVMHATAKHCRMPPSHVDLLSRLDRIHRPERAQQANLTNSIEGRDLSFEEAYKSIHDGAEVKSVSELVDSERHKRFGSDALLLAISAGQESIVRTILDYGSAIGLSLSDIGIALKVASEAGQLGIVDHILSSPDLPGEHIPPALERAAWYGHVDIIKRLLEYEEAYGPPPGSHYVPFTPKKDWRSRRMFGLKNIRQWSDYLPTSHQAIETNETAENGHIVRILLQGCRADSPTTVELALQLAEESGLQNLFATTLALLIDSDSERALEVLFRHYPSVDTIVLRKACAQAEKISLFAVQNYWNVYDSAVRSRQGDLISYLNDEALHWQDNSVFAQTFVEAAQRGYVSALKAWESRWLQFTDHELLMSQALDQACANGHAVVASYLIECGVNVNTIVREPIQFLRLNDYDYIYRYIEKDAENELWPRTALQACLQATPRYDRIQGILTDIVEKFKDRKQNFLSKQQAVVELLLRENANIDVVDSRGRSALHYAALYCSANTVRTLLLCGAAIDVLDNDNRTPFFYAAWRELDSFKVLKVLTEAEEQATKPLAPHTSSALLLDAALSVFNQGFVESDSVHQVLDTGPGAVIRYLLQSQHDIQATATGLTLLLQMAAADGDSELVTLLIERGVDAKAVDHYFGTALHAAARFGHLDCVKLLVEAGGDIASMAGAKRWTPLRNAVEGRHLATVQGLLDMGAMQSYNCSIDRGFPTDSTLSSACRSGSIDLVKMLLSYSEPNTLMPGQTRIRRAQFVDTTSALQGACENGHAEIAALLIEYADLSTIKPINLSTLD</sequence>
<dbReference type="AlphaFoldDB" id="A0A4V1WP95"/>
<evidence type="ECO:0000313" key="4">
    <source>
        <dbReference type="EMBL" id="RYN59166.1"/>
    </source>
</evidence>